<keyword evidence="1" id="KW-0479">Metal-binding</keyword>
<dbReference type="PROSITE" id="PS51819">
    <property type="entry name" value="VOC"/>
    <property type="match status" value="2"/>
</dbReference>
<dbReference type="GO" id="GO:0004462">
    <property type="term" value="F:lactoylglutathione lyase activity"/>
    <property type="evidence" value="ECO:0007669"/>
    <property type="project" value="InterPro"/>
</dbReference>
<dbReference type="Gene3D" id="3.10.180.10">
    <property type="entry name" value="2,3-Dihydroxybiphenyl 1,2-Dioxygenase, domain 1"/>
    <property type="match status" value="2"/>
</dbReference>
<dbReference type="GO" id="GO:0046872">
    <property type="term" value="F:metal ion binding"/>
    <property type="evidence" value="ECO:0007669"/>
    <property type="project" value="UniProtKB-KW"/>
</dbReference>
<dbReference type="InterPro" id="IPR029068">
    <property type="entry name" value="Glyas_Bleomycin-R_OHBP_Dase"/>
</dbReference>
<sequence>MNYSNNNNNSTKPADNRFIANPSLKIDHVHLKVSNLQKSIDFYHSMLGFRVLENSSRENLAYLASQEIGQDKRASLLVLNQIDSNNSETGQPSKVKRAAGLYHFAILLPERKFLASFLQHIQNNLDPQYYEGMADHAVSESLYFHDPDNNGIEVYRDRKPSEWVWTGANNVHMVTEPLDINNLLNHESYGTWNGFPGKTSIGHVHLHVSNLPKAKNFYQGMLGLHHTASYPGVYFFAADSYHHHIATNTWTGTNILPNSANNSGKTGLDHFAIRIPDVRKEIDILKSLLTSNGIPIDEKVLESDLHYKSSFYVYDHDGIKIQFRLS</sequence>
<name>A0A557SZA8_9ARCH</name>
<organism evidence="3 4">
    <name type="scientific">Candidatus Nitrosocosmicus arcticus</name>
    <dbReference type="NCBI Taxonomy" id="2035267"/>
    <lineage>
        <taxon>Archaea</taxon>
        <taxon>Nitrososphaerota</taxon>
        <taxon>Nitrososphaeria</taxon>
        <taxon>Nitrososphaerales</taxon>
        <taxon>Nitrososphaeraceae</taxon>
        <taxon>Candidatus Nitrosocosmicus</taxon>
    </lineage>
</organism>
<dbReference type="OrthoDB" id="37941at2157"/>
<proteinExistence type="predicted"/>
<dbReference type="InterPro" id="IPR004360">
    <property type="entry name" value="Glyas_Fos-R_dOase_dom"/>
</dbReference>
<keyword evidence="4" id="KW-1185">Reference proteome</keyword>
<dbReference type="Proteomes" id="UP000315289">
    <property type="component" value="Unassembled WGS sequence"/>
</dbReference>
<keyword evidence="3" id="KW-0560">Oxidoreductase</keyword>
<dbReference type="GO" id="GO:0051213">
    <property type="term" value="F:dioxygenase activity"/>
    <property type="evidence" value="ECO:0007669"/>
    <property type="project" value="UniProtKB-KW"/>
</dbReference>
<evidence type="ECO:0000313" key="4">
    <source>
        <dbReference type="Proteomes" id="UP000315289"/>
    </source>
</evidence>
<dbReference type="PROSITE" id="PS00934">
    <property type="entry name" value="GLYOXALASE_I_1"/>
    <property type="match status" value="2"/>
</dbReference>
<accession>A0A557SZA8</accession>
<dbReference type="Pfam" id="PF00903">
    <property type="entry name" value="Glyoxalase"/>
    <property type="match status" value="2"/>
</dbReference>
<evidence type="ECO:0000313" key="3">
    <source>
        <dbReference type="EMBL" id="TVP41941.1"/>
    </source>
</evidence>
<keyword evidence="3" id="KW-0223">Dioxygenase</keyword>
<gene>
    <name evidence="3" type="ORF">NARC_10347</name>
</gene>
<dbReference type="EMBL" id="VOAH01000001">
    <property type="protein sequence ID" value="TVP41941.1"/>
    <property type="molecule type" value="Genomic_DNA"/>
</dbReference>
<dbReference type="RefSeq" id="WP_144728458.1">
    <property type="nucleotide sequence ID" value="NZ_ML675578.1"/>
</dbReference>
<evidence type="ECO:0000259" key="2">
    <source>
        <dbReference type="PROSITE" id="PS51819"/>
    </source>
</evidence>
<feature type="domain" description="VOC" evidence="2">
    <location>
        <begin position="200"/>
        <end position="326"/>
    </location>
</feature>
<dbReference type="PANTHER" id="PTHR43279:SF1">
    <property type="entry name" value="CATECHOL-2,3-DIOXYGENASE"/>
    <property type="match status" value="1"/>
</dbReference>
<dbReference type="PANTHER" id="PTHR43279">
    <property type="entry name" value="CATECHOL-2,3-DIOXYGENASE"/>
    <property type="match status" value="1"/>
</dbReference>
<evidence type="ECO:0000256" key="1">
    <source>
        <dbReference type="ARBA" id="ARBA00022723"/>
    </source>
</evidence>
<dbReference type="InterPro" id="IPR018146">
    <property type="entry name" value="Glyoxalase_1_CS"/>
</dbReference>
<comment type="caution">
    <text evidence="3">The sequence shown here is derived from an EMBL/GenBank/DDBJ whole genome shotgun (WGS) entry which is preliminary data.</text>
</comment>
<reference evidence="3 4" key="1">
    <citation type="journal article" date="2019" name="Front. Microbiol.">
        <title>Ammonia Oxidation by the Arctic Terrestrial Thaumarchaeote Candidatus Nitrosocosmicus arcticus Is Stimulated by Increasing Temperatures.</title>
        <authorList>
            <person name="Alves R.J.E."/>
            <person name="Kerou M."/>
            <person name="Zappe A."/>
            <person name="Bittner R."/>
            <person name="Abby S.S."/>
            <person name="Schmidt H.A."/>
            <person name="Pfeifer K."/>
            <person name="Schleper C."/>
        </authorList>
    </citation>
    <scope>NUCLEOTIDE SEQUENCE [LARGE SCALE GENOMIC DNA]</scope>
    <source>
        <strain evidence="3 4">Kfb</strain>
    </source>
</reference>
<protein>
    <submittedName>
        <fullName evidence="3">Putative ring-cleavage extradiol dioxygenase</fullName>
    </submittedName>
</protein>
<feature type="domain" description="VOC" evidence="2">
    <location>
        <begin position="25"/>
        <end position="157"/>
    </location>
</feature>
<dbReference type="SUPFAM" id="SSF54593">
    <property type="entry name" value="Glyoxalase/Bleomycin resistance protein/Dihydroxybiphenyl dioxygenase"/>
    <property type="match status" value="1"/>
</dbReference>
<dbReference type="AlphaFoldDB" id="A0A557SZA8"/>
<dbReference type="InterPro" id="IPR037523">
    <property type="entry name" value="VOC_core"/>
</dbReference>